<dbReference type="Proteomes" id="UP001238088">
    <property type="component" value="Unassembled WGS sequence"/>
</dbReference>
<keyword evidence="1" id="KW-0472">Membrane</keyword>
<organism evidence="2 3">
    <name type="scientific">Cytobacillus purgationiresistens</name>
    <dbReference type="NCBI Taxonomy" id="863449"/>
    <lineage>
        <taxon>Bacteria</taxon>
        <taxon>Bacillati</taxon>
        <taxon>Bacillota</taxon>
        <taxon>Bacilli</taxon>
        <taxon>Bacillales</taxon>
        <taxon>Bacillaceae</taxon>
        <taxon>Cytobacillus</taxon>
    </lineage>
</organism>
<dbReference type="EMBL" id="JAUSUB010000028">
    <property type="protein sequence ID" value="MDQ0272802.1"/>
    <property type="molecule type" value="Genomic_DNA"/>
</dbReference>
<name>A0ABU0AND8_9BACI</name>
<keyword evidence="1" id="KW-1133">Transmembrane helix</keyword>
<keyword evidence="3" id="KW-1185">Reference proteome</keyword>
<comment type="caution">
    <text evidence="2">The sequence shown here is derived from an EMBL/GenBank/DDBJ whole genome shotgun (WGS) entry which is preliminary data.</text>
</comment>
<sequence>MSKQIKILIGVFAVFAAIVLFIVVSFNMAMKPDKEKEVKAWNQADQYLKENFGSQFVLYDTLFDNLGNFEFEYAAKVLDEESKTEFLVYYDEETDQMVDTYTVDRWENDIEKEIGPHLNGEFAELKDLFVFMDSDDVKGLEIDPNNHDSYKDHQISPTVRITIPRKKQEADEELFNEFITFLQNDDVMEHGTIIVAYIAGNGVILEDNEWVKEF</sequence>
<evidence type="ECO:0000256" key="1">
    <source>
        <dbReference type="SAM" id="Phobius"/>
    </source>
</evidence>
<reference evidence="2 3" key="1">
    <citation type="submission" date="2023-07" db="EMBL/GenBank/DDBJ databases">
        <title>Genomic Encyclopedia of Type Strains, Phase IV (KMG-IV): sequencing the most valuable type-strain genomes for metagenomic binning, comparative biology and taxonomic classification.</title>
        <authorList>
            <person name="Goeker M."/>
        </authorList>
    </citation>
    <scope>NUCLEOTIDE SEQUENCE [LARGE SCALE GENOMIC DNA]</scope>
    <source>
        <strain evidence="2 3">DSM 23494</strain>
    </source>
</reference>
<dbReference type="RefSeq" id="WP_307478267.1">
    <property type="nucleotide sequence ID" value="NZ_JAUSUB010000028.1"/>
</dbReference>
<evidence type="ECO:0000313" key="3">
    <source>
        <dbReference type="Proteomes" id="UP001238088"/>
    </source>
</evidence>
<feature type="transmembrane region" description="Helical" evidence="1">
    <location>
        <begin position="7"/>
        <end position="30"/>
    </location>
</feature>
<evidence type="ECO:0000313" key="2">
    <source>
        <dbReference type="EMBL" id="MDQ0272802.1"/>
    </source>
</evidence>
<gene>
    <name evidence="2" type="ORF">J2S17_004695</name>
</gene>
<accession>A0ABU0AND8</accession>
<proteinExistence type="predicted"/>
<protein>
    <submittedName>
        <fullName evidence="2">Uncharacterized protein</fullName>
    </submittedName>
</protein>
<keyword evidence="1" id="KW-0812">Transmembrane</keyword>